<dbReference type="Pfam" id="PF00651">
    <property type="entry name" value="BTB"/>
    <property type="match status" value="1"/>
</dbReference>
<name>A0ABR4CPE8_9HELO</name>
<dbReference type="Gene3D" id="3.30.710.10">
    <property type="entry name" value="Potassium Channel Kv1.1, Chain A"/>
    <property type="match status" value="1"/>
</dbReference>
<dbReference type="Proteomes" id="UP001595075">
    <property type="component" value="Unassembled WGS sequence"/>
</dbReference>
<reference evidence="2 3" key="1">
    <citation type="journal article" date="2024" name="Commun. Biol.">
        <title>Comparative genomic analysis of thermophilic fungi reveals convergent evolutionary adaptations and gene losses.</title>
        <authorList>
            <person name="Steindorff A.S."/>
            <person name="Aguilar-Pontes M.V."/>
            <person name="Robinson A.J."/>
            <person name="Andreopoulos B."/>
            <person name="LaButti K."/>
            <person name="Kuo A."/>
            <person name="Mondo S."/>
            <person name="Riley R."/>
            <person name="Otillar R."/>
            <person name="Haridas S."/>
            <person name="Lipzen A."/>
            <person name="Grimwood J."/>
            <person name="Schmutz J."/>
            <person name="Clum A."/>
            <person name="Reid I.D."/>
            <person name="Moisan M.C."/>
            <person name="Butler G."/>
            <person name="Nguyen T.T.M."/>
            <person name="Dewar K."/>
            <person name="Conant G."/>
            <person name="Drula E."/>
            <person name="Henrissat B."/>
            <person name="Hansel C."/>
            <person name="Singer S."/>
            <person name="Hutchinson M.I."/>
            <person name="de Vries R.P."/>
            <person name="Natvig D.O."/>
            <person name="Powell A.J."/>
            <person name="Tsang A."/>
            <person name="Grigoriev I.V."/>
        </authorList>
    </citation>
    <scope>NUCLEOTIDE SEQUENCE [LARGE SCALE GENOMIC DNA]</scope>
    <source>
        <strain evidence="2 3">CBS 494.80</strain>
    </source>
</reference>
<evidence type="ECO:0000259" key="1">
    <source>
        <dbReference type="Pfam" id="PF00651"/>
    </source>
</evidence>
<proteinExistence type="predicted"/>
<accession>A0ABR4CPE8</accession>
<keyword evidence="3" id="KW-1185">Reference proteome</keyword>
<dbReference type="SUPFAM" id="SSF54695">
    <property type="entry name" value="POZ domain"/>
    <property type="match status" value="1"/>
</dbReference>
<comment type="caution">
    <text evidence="2">The sequence shown here is derived from an EMBL/GenBank/DDBJ whole genome shotgun (WGS) entry which is preliminary data.</text>
</comment>
<protein>
    <recommendedName>
        <fullName evidence="1">BTB domain-containing protein</fullName>
    </recommendedName>
</protein>
<dbReference type="InterPro" id="IPR011333">
    <property type="entry name" value="SKP1/BTB/POZ_sf"/>
</dbReference>
<feature type="domain" description="BTB" evidence="1">
    <location>
        <begin position="80"/>
        <end position="176"/>
    </location>
</feature>
<organism evidence="2 3">
    <name type="scientific">Oculimacula yallundae</name>
    <dbReference type="NCBI Taxonomy" id="86028"/>
    <lineage>
        <taxon>Eukaryota</taxon>
        <taxon>Fungi</taxon>
        <taxon>Dikarya</taxon>
        <taxon>Ascomycota</taxon>
        <taxon>Pezizomycotina</taxon>
        <taxon>Leotiomycetes</taxon>
        <taxon>Helotiales</taxon>
        <taxon>Ploettnerulaceae</taxon>
        <taxon>Oculimacula</taxon>
    </lineage>
</organism>
<dbReference type="EMBL" id="JAZHXI010000005">
    <property type="protein sequence ID" value="KAL2071710.1"/>
    <property type="molecule type" value="Genomic_DNA"/>
</dbReference>
<evidence type="ECO:0000313" key="2">
    <source>
        <dbReference type="EMBL" id="KAL2071710.1"/>
    </source>
</evidence>
<evidence type="ECO:0000313" key="3">
    <source>
        <dbReference type="Proteomes" id="UP001595075"/>
    </source>
</evidence>
<gene>
    <name evidence="2" type="ORF">VTL71DRAFT_12945</name>
</gene>
<dbReference type="InterPro" id="IPR000210">
    <property type="entry name" value="BTB/POZ_dom"/>
</dbReference>
<sequence>MATTWPQSWPPAVAELHIFDPEGDVLFILTRSDDEESIKNYGEKKKPIIINIENDDGDADHVETDLSEDCATQPTMTSKIISETDVHMRASSKVLSLVSCVFNKMFGPDFKEGATLKSQGSVTIHLPDDDPDCLIILLNIIHGMTRKVPRGLENPDTLVGLATLIDYYQLHEVAELFSDGWLSARGGEDAREHVGYGCHHLLQDLWISWVFQDSSAFKDVMRSLILTGKEGFDDFKNPEMMQESIDRLPIPLAILELIKTRRDIAIKFCISKFYQLLRKYNGPETCCESPFMDARSRMSCDAMVLGFLIKGAQQARIGPAPKKPKKPYKFSFESLASALRRIEVRSLCTENSTGSPGTQDAHEVEAIIRGSVNAKDLAIRGYDLEISKFLPRGRKRMRE</sequence>